<dbReference type="EMBL" id="NBYO01000001">
    <property type="protein sequence ID" value="OXT02468.1"/>
    <property type="molecule type" value="Genomic_DNA"/>
</dbReference>
<keyword evidence="9" id="KW-0966">Cell projection</keyword>
<comment type="function">
    <text evidence="1 8">Assembles around the rod to form the L-ring and probably protects the motor/basal body from shearing forces during rotation.</text>
</comment>
<evidence type="ECO:0000256" key="1">
    <source>
        <dbReference type="ARBA" id="ARBA00002591"/>
    </source>
</evidence>
<feature type="signal peptide" evidence="8">
    <location>
        <begin position="1"/>
        <end position="23"/>
    </location>
</feature>
<protein>
    <recommendedName>
        <fullName evidence="3 8">Flagellar P-ring protein</fullName>
    </recommendedName>
    <alternativeName>
        <fullName evidence="7 8">Basal body P-ring protein</fullName>
    </alternativeName>
</protein>
<comment type="subcellular location">
    <subcellularLocation>
        <location evidence="2 8">Bacterial flagellum basal body</location>
    </subcellularLocation>
</comment>
<evidence type="ECO:0000256" key="5">
    <source>
        <dbReference type="ARBA" id="ARBA00022764"/>
    </source>
</evidence>
<dbReference type="RefSeq" id="WP_094076423.1">
    <property type="nucleotide sequence ID" value="NZ_NBYO01000001.1"/>
</dbReference>
<keyword evidence="9" id="KW-0282">Flagellum</keyword>
<dbReference type="PANTHER" id="PTHR30381:SF0">
    <property type="entry name" value="FLAGELLAR P-RING PROTEIN"/>
    <property type="match status" value="1"/>
</dbReference>
<dbReference type="PANTHER" id="PTHR30381">
    <property type="entry name" value="FLAGELLAR P-RING PERIPLASMIC PROTEIN FLGI"/>
    <property type="match status" value="1"/>
</dbReference>
<dbReference type="InterPro" id="IPR001782">
    <property type="entry name" value="Flag_FlgI"/>
</dbReference>
<dbReference type="HAMAP" id="MF_00416">
    <property type="entry name" value="FlgI"/>
    <property type="match status" value="1"/>
</dbReference>
<name>A0A231V2R6_9HYPH</name>
<dbReference type="Pfam" id="PF02119">
    <property type="entry name" value="FlgI"/>
    <property type="match status" value="1"/>
</dbReference>
<dbReference type="Proteomes" id="UP000215405">
    <property type="component" value="Unassembled WGS sequence"/>
</dbReference>
<proteinExistence type="inferred from homology"/>
<evidence type="ECO:0000256" key="3">
    <source>
        <dbReference type="ARBA" id="ARBA00019515"/>
    </source>
</evidence>
<keyword evidence="10" id="KW-1185">Reference proteome</keyword>
<keyword evidence="9" id="KW-0969">Cilium</keyword>
<organism evidence="9 10">
    <name type="scientific">Notoacmeibacter marinus</name>
    <dbReference type="NCBI Taxonomy" id="1876515"/>
    <lineage>
        <taxon>Bacteria</taxon>
        <taxon>Pseudomonadati</taxon>
        <taxon>Pseudomonadota</taxon>
        <taxon>Alphaproteobacteria</taxon>
        <taxon>Hyphomicrobiales</taxon>
        <taxon>Notoacmeibacteraceae</taxon>
        <taxon>Notoacmeibacter</taxon>
    </lineage>
</organism>
<dbReference type="GO" id="GO:0030288">
    <property type="term" value="C:outer membrane-bounded periplasmic space"/>
    <property type="evidence" value="ECO:0007669"/>
    <property type="project" value="InterPro"/>
</dbReference>
<evidence type="ECO:0000313" key="9">
    <source>
        <dbReference type="EMBL" id="OXT02468.1"/>
    </source>
</evidence>
<gene>
    <name evidence="8" type="primary">flgI</name>
    <name evidence="9" type="ORF">B7H23_06105</name>
</gene>
<comment type="similarity">
    <text evidence="8">Belongs to the FlgI family.</text>
</comment>
<accession>A0A231V2R6</accession>
<dbReference type="GO" id="GO:0071973">
    <property type="term" value="P:bacterial-type flagellum-dependent cell motility"/>
    <property type="evidence" value="ECO:0007669"/>
    <property type="project" value="InterPro"/>
</dbReference>
<dbReference type="GO" id="GO:0009428">
    <property type="term" value="C:bacterial-type flagellum basal body, distal rod, P ring"/>
    <property type="evidence" value="ECO:0007669"/>
    <property type="project" value="InterPro"/>
</dbReference>
<evidence type="ECO:0000256" key="8">
    <source>
        <dbReference type="HAMAP-Rule" id="MF_00416"/>
    </source>
</evidence>
<dbReference type="OrthoDB" id="9786431at2"/>
<feature type="chain" id="PRO_5013406521" description="Flagellar P-ring protein" evidence="8">
    <location>
        <begin position="24"/>
        <end position="377"/>
    </location>
</feature>
<keyword evidence="6 8" id="KW-0975">Bacterial flagellum</keyword>
<keyword evidence="5" id="KW-0574">Periplasm</keyword>
<keyword evidence="4 8" id="KW-0732">Signal</keyword>
<dbReference type="PRINTS" id="PR01010">
    <property type="entry name" value="FLGPRINGFLGI"/>
</dbReference>
<evidence type="ECO:0000256" key="2">
    <source>
        <dbReference type="ARBA" id="ARBA00004117"/>
    </source>
</evidence>
<comment type="subunit">
    <text evidence="8">The basal body constitutes a major portion of the flagellar organelle and consists of four rings (L,P,S, and M) mounted on a central rod.</text>
</comment>
<dbReference type="GO" id="GO:0005198">
    <property type="term" value="F:structural molecule activity"/>
    <property type="evidence" value="ECO:0007669"/>
    <property type="project" value="InterPro"/>
</dbReference>
<dbReference type="AlphaFoldDB" id="A0A231V2R6"/>
<sequence length="377" mass="38937" precursor="true">MNRALAILLALALVLAAPLGASAGADSGKGGYSRLKDVASITGSRDNQLYGYGLVVGLKGTGDSLRNSPFTEQSMRSMLDNLGIATELGQMRSRNVAAVVVTANLPPFVRPGTRIDVTVSSLGDASSLLGGTLVLTPLKGADAEIYAAAQGQVVTSGYAIEGEAEEVSRGVPTAARIPNGAIVERAVAASFEGDNDLTVQLRNPDFTTAVRLTDSINGFARRTWSNAVAREVDARTISLSVPRGISPARFVAAIENIPVTVDQPARVVIDERTGTIVIGADVRISPVAISQGTLAVAVTELPQVVQPAPFSDGVTAVEPRSIVDVEQTDGPISIINGVSLSEIAAGLNRLGVKPTDTIAILQAIKSAGALQAELVLQ</sequence>
<evidence type="ECO:0000256" key="6">
    <source>
        <dbReference type="ARBA" id="ARBA00023143"/>
    </source>
</evidence>
<dbReference type="NCBIfam" id="NF003676">
    <property type="entry name" value="PRK05303.1"/>
    <property type="match status" value="1"/>
</dbReference>
<reference evidence="10" key="1">
    <citation type="journal article" date="2017" name="Int. J. Syst. Evol. Microbiol.">
        <title>Notoacmeibacter marinus gen. nov., sp. nov., isolated from the gut of a limpet and proposal of Notoacmeibacteraceae fam. nov. in the order Rhizobiales of the class Alphaproteobacteria.</title>
        <authorList>
            <person name="Huang Z."/>
            <person name="Guo F."/>
            <person name="Lai Q."/>
        </authorList>
    </citation>
    <scope>NUCLEOTIDE SEQUENCE [LARGE SCALE GENOMIC DNA]</scope>
    <source>
        <strain evidence="10">XMTR2A4</strain>
    </source>
</reference>
<evidence type="ECO:0000256" key="7">
    <source>
        <dbReference type="ARBA" id="ARBA00032344"/>
    </source>
</evidence>
<evidence type="ECO:0000313" key="10">
    <source>
        <dbReference type="Proteomes" id="UP000215405"/>
    </source>
</evidence>
<evidence type="ECO:0000256" key="4">
    <source>
        <dbReference type="ARBA" id="ARBA00022729"/>
    </source>
</evidence>
<comment type="caution">
    <text evidence="9">The sequence shown here is derived from an EMBL/GenBank/DDBJ whole genome shotgun (WGS) entry which is preliminary data.</text>
</comment>